<dbReference type="AlphaFoldDB" id="A0A813I849"/>
<sequence>MRHPARNEGRFEPYVQDDGGTYFFYLADEISGDDILCETFLSADEVKENTITDWKSWTASDTKEWTRVAATGAVILHDVATSRKIRKQLEKDGKLDRIIPSRVVRRMKPGDQPGEPATEKSRWCVGGHKDPDYMSLERHSPLASEEELMVVLQAGASHQMPGYVIDLQNAFMQSDKLEREAGTLYAKPPAGVGLPGVDSEQLIEIKAGVYGLGDASRHWRNSLIPELEKLGRRDYIKSKLAPTTFRLHSDSGQLQGLIVVEIDDLFTVGHEEHKARLDQLSKRFKFGRYRSIHGDSDGTSFNGRRIRQKLDYGFEVDMSKFVKERLSTVKFAKGPASIIAGTFPAPLIQDLIDLNKAVEALQKRPDLNLKIHPIPLCDLRLGCVSDASFANAAENRSQGSQGVIAYHKDLLKGKTAQCSLLHWRSGKNQQVVNSTLAAETRSLSTAVTQLTWHLCMLHDVCYGNFSLKDWRSELQSNGADMFIKNNADTKLKEAICIVDAKSLFDHLARETVGGADKRNAIEIQIIRENLSDIAAGVRWVPHQQMIVDALTKRQGNLDALYQLLDSGVLQITEESSEMQKRAIGRAAGIKLKR</sequence>
<gene>
    <name evidence="2" type="ORF">PGLA2088_LOCUS6570</name>
</gene>
<evidence type="ECO:0000313" key="2">
    <source>
        <dbReference type="EMBL" id="CAE8648439.1"/>
    </source>
</evidence>
<dbReference type="EMBL" id="CAJNNW010006598">
    <property type="protein sequence ID" value="CAE8648439.1"/>
    <property type="molecule type" value="Genomic_DNA"/>
</dbReference>
<feature type="domain" description="Reverse transcriptase Ty1/copia-type" evidence="1">
    <location>
        <begin position="95"/>
        <end position="286"/>
    </location>
</feature>
<protein>
    <recommendedName>
        <fullName evidence="1">Reverse transcriptase Ty1/copia-type domain-containing protein</fullName>
    </recommendedName>
</protein>
<reference evidence="2" key="1">
    <citation type="submission" date="2021-02" db="EMBL/GenBank/DDBJ databases">
        <authorList>
            <person name="Dougan E. K."/>
            <person name="Rhodes N."/>
            <person name="Thang M."/>
            <person name="Chan C."/>
        </authorList>
    </citation>
    <scope>NUCLEOTIDE SEQUENCE</scope>
</reference>
<comment type="caution">
    <text evidence="2">The sequence shown here is derived from an EMBL/GenBank/DDBJ whole genome shotgun (WGS) entry which is preliminary data.</text>
</comment>
<dbReference type="InterPro" id="IPR013103">
    <property type="entry name" value="RVT_2"/>
</dbReference>
<evidence type="ECO:0000313" key="3">
    <source>
        <dbReference type="Proteomes" id="UP000626109"/>
    </source>
</evidence>
<evidence type="ECO:0000259" key="1">
    <source>
        <dbReference type="Pfam" id="PF07727"/>
    </source>
</evidence>
<proteinExistence type="predicted"/>
<dbReference type="Proteomes" id="UP000626109">
    <property type="component" value="Unassembled WGS sequence"/>
</dbReference>
<name>A0A813I849_POLGL</name>
<dbReference type="Pfam" id="PF07727">
    <property type="entry name" value="RVT_2"/>
    <property type="match status" value="1"/>
</dbReference>
<organism evidence="2 3">
    <name type="scientific">Polarella glacialis</name>
    <name type="common">Dinoflagellate</name>
    <dbReference type="NCBI Taxonomy" id="89957"/>
    <lineage>
        <taxon>Eukaryota</taxon>
        <taxon>Sar</taxon>
        <taxon>Alveolata</taxon>
        <taxon>Dinophyceae</taxon>
        <taxon>Suessiales</taxon>
        <taxon>Suessiaceae</taxon>
        <taxon>Polarella</taxon>
    </lineage>
</organism>
<accession>A0A813I849</accession>